<evidence type="ECO:0000313" key="3">
    <source>
        <dbReference type="Proteomes" id="UP000515838"/>
    </source>
</evidence>
<dbReference type="Pfam" id="PF00903">
    <property type="entry name" value="Glyoxalase"/>
    <property type="match status" value="1"/>
</dbReference>
<dbReference type="SUPFAM" id="SSF54593">
    <property type="entry name" value="Glyoxalase/Bleomycin resistance protein/Dihydroxybiphenyl dioxygenase"/>
    <property type="match status" value="1"/>
</dbReference>
<evidence type="ECO:0000313" key="2">
    <source>
        <dbReference type="EMBL" id="QNN78007.1"/>
    </source>
</evidence>
<organism evidence="2 3">
    <name type="scientific">Pseudoxanthomonas mexicana</name>
    <dbReference type="NCBI Taxonomy" id="128785"/>
    <lineage>
        <taxon>Bacteria</taxon>
        <taxon>Pseudomonadati</taxon>
        <taxon>Pseudomonadota</taxon>
        <taxon>Gammaproteobacteria</taxon>
        <taxon>Lysobacterales</taxon>
        <taxon>Lysobacteraceae</taxon>
        <taxon>Pseudoxanthomonas</taxon>
    </lineage>
</organism>
<dbReference type="PANTHER" id="PTHR33990:SF1">
    <property type="entry name" value="PROTEIN YJDN"/>
    <property type="match status" value="1"/>
</dbReference>
<dbReference type="InterPro" id="IPR029068">
    <property type="entry name" value="Glyas_Bleomycin-R_OHBP_Dase"/>
</dbReference>
<sequence>MNVNPYLILNGDCEAAFTFYAQATGGELGPMMRFDGMEGCGDIPPEYGQKIMHTHVMFGQTVLMGSDNHPAQPYEGVKGCSVSLSVDSIKEAERIFAALSDGGQVTMPLAQTFWAVRFGMLVDRFGVPWMINCEKDA</sequence>
<evidence type="ECO:0000259" key="1">
    <source>
        <dbReference type="Pfam" id="PF00903"/>
    </source>
</evidence>
<feature type="domain" description="Glyoxalase/fosfomycin resistance/dioxygenase" evidence="1">
    <location>
        <begin position="4"/>
        <end position="131"/>
    </location>
</feature>
<dbReference type="AlphaFoldDB" id="A0A7G9TD32"/>
<accession>A0A7G9TD32</accession>
<gene>
    <name evidence="2" type="ORF">IAE60_00750</name>
</gene>
<dbReference type="Gene3D" id="3.10.180.10">
    <property type="entry name" value="2,3-Dihydroxybiphenyl 1,2-Dioxygenase, domain 1"/>
    <property type="match status" value="1"/>
</dbReference>
<reference evidence="2 3" key="1">
    <citation type="submission" date="2020-08" db="EMBL/GenBank/DDBJ databases">
        <title>Streptomycin Non-resistant strain, P. mexicana.</title>
        <authorList>
            <person name="Ganesh-Kumar S."/>
            <person name="Zhe T."/>
            <person name="Yu Z."/>
            <person name="Min Y."/>
        </authorList>
    </citation>
    <scope>NUCLEOTIDE SEQUENCE [LARGE SCALE GENOMIC DNA]</scope>
    <source>
        <strain evidence="2 3">GTZY2</strain>
    </source>
</reference>
<dbReference type="Proteomes" id="UP000515838">
    <property type="component" value="Chromosome"/>
</dbReference>
<dbReference type="CDD" id="cd06588">
    <property type="entry name" value="PhnB_like"/>
    <property type="match status" value="1"/>
</dbReference>
<dbReference type="PANTHER" id="PTHR33990">
    <property type="entry name" value="PROTEIN YJDN-RELATED"/>
    <property type="match status" value="1"/>
</dbReference>
<dbReference type="GeneID" id="81469471"/>
<dbReference type="EMBL" id="CP060731">
    <property type="protein sequence ID" value="QNN78007.1"/>
    <property type="molecule type" value="Genomic_DNA"/>
</dbReference>
<dbReference type="RefSeq" id="WP_187573482.1">
    <property type="nucleotide sequence ID" value="NZ_CP060731.1"/>
</dbReference>
<protein>
    <submittedName>
        <fullName evidence="2">VOC family protein</fullName>
    </submittedName>
</protein>
<dbReference type="InterPro" id="IPR028973">
    <property type="entry name" value="PhnB-like"/>
</dbReference>
<name>A0A7G9TD32_PSEMX</name>
<dbReference type="InterPro" id="IPR004360">
    <property type="entry name" value="Glyas_Fos-R_dOase_dom"/>
</dbReference>
<proteinExistence type="predicted"/>